<organism evidence="8 9">
    <name type="scientific">Sphingobium lignivorans</name>
    <dbReference type="NCBI Taxonomy" id="2735886"/>
    <lineage>
        <taxon>Bacteria</taxon>
        <taxon>Pseudomonadati</taxon>
        <taxon>Pseudomonadota</taxon>
        <taxon>Alphaproteobacteria</taxon>
        <taxon>Sphingomonadales</taxon>
        <taxon>Sphingomonadaceae</taxon>
        <taxon>Sphingobium</taxon>
    </lineage>
</organism>
<dbReference type="RefSeq" id="WP_184154064.1">
    <property type="nucleotide sequence ID" value="NZ_JACHKA010000001.1"/>
</dbReference>
<keyword evidence="6" id="KW-0663">Pyridoxal phosphate</keyword>
<evidence type="ECO:0000256" key="1">
    <source>
        <dbReference type="ARBA" id="ARBA00001933"/>
    </source>
</evidence>
<evidence type="ECO:0000313" key="9">
    <source>
        <dbReference type="Proteomes" id="UP001138540"/>
    </source>
</evidence>
<comment type="caution">
    <text evidence="8">The sequence shown here is derived from an EMBL/GenBank/DDBJ whole genome shotgun (WGS) entry which is preliminary data.</text>
</comment>
<dbReference type="Gene3D" id="3.90.1150.10">
    <property type="entry name" value="Aspartate Aminotransferase, domain 1"/>
    <property type="match status" value="1"/>
</dbReference>
<keyword evidence="9" id="KW-1185">Reference proteome</keyword>
<dbReference type="Proteomes" id="UP001138540">
    <property type="component" value="Unassembled WGS sequence"/>
</dbReference>
<dbReference type="PANTHER" id="PTHR11879:SF22">
    <property type="entry name" value="ASPARTATE AMINOTRANSFERASE, MITOCHONDRIAL"/>
    <property type="match status" value="1"/>
</dbReference>
<evidence type="ECO:0000256" key="3">
    <source>
        <dbReference type="ARBA" id="ARBA00011738"/>
    </source>
</evidence>
<dbReference type="Gene3D" id="3.40.640.10">
    <property type="entry name" value="Type I PLP-dependent aspartate aminotransferase-like (Major domain)"/>
    <property type="match status" value="1"/>
</dbReference>
<reference evidence="8 9" key="1">
    <citation type="submission" date="2020-08" db="EMBL/GenBank/DDBJ databases">
        <title>Exploring microbial biodiversity for novel pathways involved in the catabolism of aromatic compounds derived from lignin.</title>
        <authorList>
            <person name="Elkins J."/>
        </authorList>
    </citation>
    <scope>NUCLEOTIDE SEQUENCE [LARGE SCALE GENOMIC DNA]</scope>
    <source>
        <strain evidence="8 9">B1D3A</strain>
    </source>
</reference>
<dbReference type="InterPro" id="IPR000796">
    <property type="entry name" value="Asp_trans"/>
</dbReference>
<keyword evidence="5 8" id="KW-0808">Transferase</keyword>
<protein>
    <submittedName>
        <fullName evidence="8">Aromatic-amino-acid transaminase</fullName>
        <ecNumber evidence="8">2.6.1.57</ecNumber>
    </submittedName>
</protein>
<evidence type="ECO:0000256" key="4">
    <source>
        <dbReference type="ARBA" id="ARBA00022576"/>
    </source>
</evidence>
<evidence type="ECO:0000313" key="8">
    <source>
        <dbReference type="EMBL" id="MBB5986490.1"/>
    </source>
</evidence>
<dbReference type="PRINTS" id="PR00799">
    <property type="entry name" value="TRANSAMINASE"/>
</dbReference>
<comment type="subunit">
    <text evidence="3">Homodimer.</text>
</comment>
<dbReference type="NCBIfam" id="NF006719">
    <property type="entry name" value="PRK09257.1"/>
    <property type="match status" value="1"/>
</dbReference>
<sequence length="408" mass="43882">MTILLMPRKPAPADEGALFDGLTRQPADPLLGLTALFEADRRPDRLDLGVGVFRDEQGATPIMRSVKAAEGRLLERQDTKAYLGTEGDPLFVRYLADLVLGPERADDPRLTGIQTPGGTGALRLGAELLAGARPDATVWIGTPTWPNHAPIFRQAGLSVRMHRFFDPSRSDVDLDAMLADLANARPGDVVVLHGCCHNPTGVTLTAAQWALVVRFCSTRGLVPFVDLAYHGLGDGLEADVAPTLALLEAMPEALLAYSCDKNFGLYRDRVGALWVQGATPGSATLVRGHLQALARSMWSMPPDHGAAIVREILTESVLKEDWKAELETMRGRINGLRAALAALHPALAPIGRQRGMFALLPVTPANVAALRVDHGIYMADSGRINIAGLRTASIDRFVKQLGPFLPAL</sequence>
<dbReference type="CDD" id="cd00609">
    <property type="entry name" value="AAT_like"/>
    <property type="match status" value="1"/>
</dbReference>
<dbReference type="GO" id="GO:0008483">
    <property type="term" value="F:transaminase activity"/>
    <property type="evidence" value="ECO:0007669"/>
    <property type="project" value="UniProtKB-KW"/>
</dbReference>
<dbReference type="InterPro" id="IPR015421">
    <property type="entry name" value="PyrdxlP-dep_Trfase_major"/>
</dbReference>
<gene>
    <name evidence="8" type="ORF">HNP60_002464</name>
</gene>
<dbReference type="InterPro" id="IPR004839">
    <property type="entry name" value="Aminotransferase_I/II_large"/>
</dbReference>
<comment type="similarity">
    <text evidence="2">Belongs to the class-I pyridoxal-phosphate-dependent aminotransferase family.</text>
</comment>
<evidence type="ECO:0000256" key="5">
    <source>
        <dbReference type="ARBA" id="ARBA00022679"/>
    </source>
</evidence>
<evidence type="ECO:0000259" key="7">
    <source>
        <dbReference type="Pfam" id="PF00155"/>
    </source>
</evidence>
<feature type="domain" description="Aminotransferase class I/classII large" evidence="7">
    <location>
        <begin position="45"/>
        <end position="400"/>
    </location>
</feature>
<proteinExistence type="inferred from homology"/>
<dbReference type="Pfam" id="PF00155">
    <property type="entry name" value="Aminotran_1_2"/>
    <property type="match status" value="1"/>
</dbReference>
<keyword evidence="4 8" id="KW-0032">Aminotransferase</keyword>
<evidence type="ECO:0000256" key="2">
    <source>
        <dbReference type="ARBA" id="ARBA00007441"/>
    </source>
</evidence>
<comment type="cofactor">
    <cofactor evidence="1">
        <name>pyridoxal 5'-phosphate</name>
        <dbReference type="ChEBI" id="CHEBI:597326"/>
    </cofactor>
</comment>
<dbReference type="InterPro" id="IPR015422">
    <property type="entry name" value="PyrdxlP-dep_Trfase_small"/>
</dbReference>
<dbReference type="SUPFAM" id="SSF53383">
    <property type="entry name" value="PLP-dependent transferases"/>
    <property type="match status" value="1"/>
</dbReference>
<dbReference type="EMBL" id="JACHKA010000001">
    <property type="protein sequence ID" value="MBB5986490.1"/>
    <property type="molecule type" value="Genomic_DNA"/>
</dbReference>
<dbReference type="InterPro" id="IPR015424">
    <property type="entry name" value="PyrdxlP-dep_Trfase"/>
</dbReference>
<accession>A0ABR6NGS9</accession>
<dbReference type="EC" id="2.6.1.57" evidence="8"/>
<dbReference type="PANTHER" id="PTHR11879">
    <property type="entry name" value="ASPARTATE AMINOTRANSFERASE"/>
    <property type="match status" value="1"/>
</dbReference>
<name>A0ABR6NGS9_9SPHN</name>
<evidence type="ECO:0000256" key="6">
    <source>
        <dbReference type="ARBA" id="ARBA00022898"/>
    </source>
</evidence>